<reference evidence="2" key="1">
    <citation type="journal article" date="2020" name="Fungal Divers.">
        <title>Resolving the Mortierellaceae phylogeny through synthesis of multi-gene phylogenetics and phylogenomics.</title>
        <authorList>
            <person name="Vandepol N."/>
            <person name="Liber J."/>
            <person name="Desiro A."/>
            <person name="Na H."/>
            <person name="Kennedy M."/>
            <person name="Barry K."/>
            <person name="Grigoriev I.V."/>
            <person name="Miller A.N."/>
            <person name="O'Donnell K."/>
            <person name="Stajich J.E."/>
            <person name="Bonito G."/>
        </authorList>
    </citation>
    <scope>NUCLEOTIDE SEQUENCE</scope>
    <source>
        <strain evidence="2">NRRL 6426</strain>
    </source>
</reference>
<evidence type="ECO:0000313" key="3">
    <source>
        <dbReference type="Proteomes" id="UP000748756"/>
    </source>
</evidence>
<gene>
    <name evidence="2" type="ORF">BG015_006006</name>
</gene>
<evidence type="ECO:0000313" key="2">
    <source>
        <dbReference type="EMBL" id="KAF9151960.1"/>
    </source>
</evidence>
<protein>
    <submittedName>
        <fullName evidence="2">Uncharacterized protein</fullName>
    </submittedName>
</protein>
<dbReference type="OrthoDB" id="5570013at2759"/>
<sequence>MFASLVGFLHQPSIALRVPGDDTTFNPKEYPNVTVIAQGKVQGKIRLIHNTDDDSGLGLVSTRIWVTKDNDKEEVAIRTRFEDRTLTFTLEGPRRFANLNIYHETTISIPSSVRTMENLIIDIPNSSLSGDGLHNLVWNKVKSDLSNSSIALETLHADTIDLRTSNSSISGSYEAGHIDLNTSNGSISAKLVVHEARDGRQSSVTTKTSNSGLELHVDATPTGKGLWMDNSTRNGKAIVGCLLGPASRGSYVSVTSANSKVELSLDASQTGQPLEVHTKTSNASIVSSIMVPQDQPFKGLAQSSNSSVTVNLTEAFQGRFDLATSNSPAVVEGTHLQFDTDKKSNKRGSRGHGSSDVKLSTSNASLSLRFYPAGDSLAADTKSGY</sequence>
<accession>A0A9P5VCA9</accession>
<feature type="region of interest" description="Disordered" evidence="1">
    <location>
        <begin position="338"/>
        <end position="358"/>
    </location>
</feature>
<dbReference type="EMBL" id="JAAAUQ010000280">
    <property type="protein sequence ID" value="KAF9151960.1"/>
    <property type="molecule type" value="Genomic_DNA"/>
</dbReference>
<organism evidence="2 3">
    <name type="scientific">Linnemannia schmuckeri</name>
    <dbReference type="NCBI Taxonomy" id="64567"/>
    <lineage>
        <taxon>Eukaryota</taxon>
        <taxon>Fungi</taxon>
        <taxon>Fungi incertae sedis</taxon>
        <taxon>Mucoromycota</taxon>
        <taxon>Mortierellomycotina</taxon>
        <taxon>Mortierellomycetes</taxon>
        <taxon>Mortierellales</taxon>
        <taxon>Mortierellaceae</taxon>
        <taxon>Linnemannia</taxon>
    </lineage>
</organism>
<evidence type="ECO:0000256" key="1">
    <source>
        <dbReference type="SAM" id="MobiDB-lite"/>
    </source>
</evidence>
<dbReference type="AlphaFoldDB" id="A0A9P5VCA9"/>
<dbReference type="Proteomes" id="UP000748756">
    <property type="component" value="Unassembled WGS sequence"/>
</dbReference>
<keyword evidence="3" id="KW-1185">Reference proteome</keyword>
<comment type="caution">
    <text evidence="2">The sequence shown here is derived from an EMBL/GenBank/DDBJ whole genome shotgun (WGS) entry which is preliminary data.</text>
</comment>
<proteinExistence type="predicted"/>
<name>A0A9P5VCA9_9FUNG</name>